<dbReference type="CDD" id="cd06147">
    <property type="entry name" value="Rrp6p_like_exo"/>
    <property type="match status" value="1"/>
</dbReference>
<dbReference type="Pfam" id="PF01612">
    <property type="entry name" value="DNA_pol_A_exo1"/>
    <property type="match status" value="1"/>
</dbReference>
<dbReference type="FunFam" id="3.30.420.10:FF:000059">
    <property type="entry name" value="Exosome complex exonuclease Rrp6"/>
    <property type="match status" value="1"/>
</dbReference>
<dbReference type="InterPro" id="IPR044876">
    <property type="entry name" value="HRDC_dom_sf"/>
</dbReference>
<dbReference type="GO" id="GO:0071040">
    <property type="term" value="P:nuclear polyadenylation-dependent antisense transcript catabolic process"/>
    <property type="evidence" value="ECO:0007669"/>
    <property type="project" value="TreeGrafter"/>
</dbReference>
<dbReference type="GO" id="GO:0000166">
    <property type="term" value="F:nucleotide binding"/>
    <property type="evidence" value="ECO:0007669"/>
    <property type="project" value="InterPro"/>
</dbReference>
<evidence type="ECO:0000256" key="6">
    <source>
        <dbReference type="ARBA" id="ARBA00022839"/>
    </source>
</evidence>
<dbReference type="GO" id="GO:0071036">
    <property type="term" value="P:nuclear polyadenylation-dependent snoRNA catabolic process"/>
    <property type="evidence" value="ECO:0007669"/>
    <property type="project" value="TreeGrafter"/>
</dbReference>
<name>A0A642UJM8_DIURU</name>
<dbReference type="GO" id="GO:0003727">
    <property type="term" value="F:single-stranded RNA binding"/>
    <property type="evidence" value="ECO:0007669"/>
    <property type="project" value="TreeGrafter"/>
</dbReference>
<dbReference type="GO" id="GO:0005730">
    <property type="term" value="C:nucleolus"/>
    <property type="evidence" value="ECO:0007669"/>
    <property type="project" value="TreeGrafter"/>
</dbReference>
<dbReference type="GO" id="GO:0000176">
    <property type="term" value="C:nuclear exosome (RNase complex)"/>
    <property type="evidence" value="ECO:0007669"/>
    <property type="project" value="InterPro"/>
</dbReference>
<feature type="region of interest" description="Disordered" evidence="9">
    <location>
        <begin position="590"/>
        <end position="621"/>
    </location>
</feature>
<keyword evidence="5" id="KW-0271">Exosome</keyword>
<dbReference type="Pfam" id="PF08066">
    <property type="entry name" value="PMC2NT"/>
    <property type="match status" value="1"/>
</dbReference>
<dbReference type="GeneID" id="54782451"/>
<evidence type="ECO:0000256" key="3">
    <source>
        <dbReference type="ARBA" id="ARBA00022722"/>
    </source>
</evidence>
<dbReference type="InterPro" id="IPR049559">
    <property type="entry name" value="Rrp6p-like_exo"/>
</dbReference>
<dbReference type="GO" id="GO:0071038">
    <property type="term" value="P:TRAMP-dependent tRNA surveillance pathway"/>
    <property type="evidence" value="ECO:0007669"/>
    <property type="project" value="TreeGrafter"/>
</dbReference>
<dbReference type="OMA" id="LEYKFLH"/>
<feature type="region of interest" description="Disordered" evidence="9">
    <location>
        <begin position="648"/>
        <end position="697"/>
    </location>
</feature>
<feature type="domain" description="HRDC" evidence="10">
    <location>
        <begin position="421"/>
        <end position="502"/>
    </location>
</feature>
<dbReference type="Gene3D" id="1.10.150.80">
    <property type="entry name" value="HRDC domain"/>
    <property type="match status" value="1"/>
</dbReference>
<dbReference type="GO" id="GO:0071035">
    <property type="term" value="P:nuclear polyadenylation-dependent rRNA catabolic process"/>
    <property type="evidence" value="ECO:0007669"/>
    <property type="project" value="TreeGrafter"/>
</dbReference>
<dbReference type="Pfam" id="PF00570">
    <property type="entry name" value="HRDC"/>
    <property type="match status" value="1"/>
</dbReference>
<dbReference type="Proteomes" id="UP000449547">
    <property type="component" value="Unassembled WGS sequence"/>
</dbReference>
<keyword evidence="4" id="KW-0378">Hydrolase</keyword>
<evidence type="ECO:0000259" key="10">
    <source>
        <dbReference type="PROSITE" id="PS50967"/>
    </source>
</evidence>
<keyword evidence="3" id="KW-0540">Nuclease</keyword>
<dbReference type="Gene3D" id="3.30.420.10">
    <property type="entry name" value="Ribonuclease H-like superfamily/Ribonuclease H"/>
    <property type="match status" value="1"/>
</dbReference>
<dbReference type="GO" id="GO:0071051">
    <property type="term" value="P:poly(A)-dependent snoRNA 3'-end processing"/>
    <property type="evidence" value="ECO:0007669"/>
    <property type="project" value="TreeGrafter"/>
</dbReference>
<gene>
    <name evidence="11" type="ORF">DIURU_003800</name>
</gene>
<accession>A0A642UJM8</accession>
<dbReference type="SUPFAM" id="SSF47819">
    <property type="entry name" value="HRDC-like"/>
    <property type="match status" value="1"/>
</dbReference>
<protein>
    <recommendedName>
        <fullName evidence="10">HRDC domain-containing protein</fullName>
    </recommendedName>
</protein>
<dbReference type="RefSeq" id="XP_034011377.1">
    <property type="nucleotide sequence ID" value="XM_034156603.1"/>
</dbReference>
<evidence type="ECO:0000256" key="9">
    <source>
        <dbReference type="SAM" id="MobiDB-lite"/>
    </source>
</evidence>
<evidence type="ECO:0000256" key="5">
    <source>
        <dbReference type="ARBA" id="ARBA00022835"/>
    </source>
</evidence>
<dbReference type="EMBL" id="SWFT01000112">
    <property type="protein sequence ID" value="KAA8900377.1"/>
    <property type="molecule type" value="Genomic_DNA"/>
</dbReference>
<keyword evidence="12" id="KW-1185">Reference proteome</keyword>
<dbReference type="OrthoDB" id="2250022at2759"/>
<evidence type="ECO:0000256" key="7">
    <source>
        <dbReference type="ARBA" id="ARBA00023242"/>
    </source>
</evidence>
<dbReference type="PANTHER" id="PTHR12124">
    <property type="entry name" value="POLYMYOSITIS/SCLERODERMA AUTOANTIGEN-RELATED"/>
    <property type="match status" value="1"/>
</dbReference>
<dbReference type="AlphaFoldDB" id="A0A642UJM8"/>
<evidence type="ECO:0000256" key="1">
    <source>
        <dbReference type="ARBA" id="ARBA00004123"/>
    </source>
</evidence>
<dbReference type="GO" id="GO:0071037">
    <property type="term" value="P:nuclear polyadenylation-dependent snRNA catabolic process"/>
    <property type="evidence" value="ECO:0007669"/>
    <property type="project" value="TreeGrafter"/>
</dbReference>
<keyword evidence="6" id="KW-0269">Exonuclease</keyword>
<evidence type="ECO:0000256" key="2">
    <source>
        <dbReference type="ARBA" id="ARBA00022552"/>
    </source>
</evidence>
<dbReference type="InterPro" id="IPR045092">
    <property type="entry name" value="Rrp6-like"/>
</dbReference>
<feature type="compositionally biased region" description="Basic and acidic residues" evidence="9">
    <location>
        <begin position="608"/>
        <end position="621"/>
    </location>
</feature>
<evidence type="ECO:0000313" key="11">
    <source>
        <dbReference type="EMBL" id="KAA8900377.1"/>
    </source>
</evidence>
<dbReference type="InterPro" id="IPR002562">
    <property type="entry name" value="3'-5'_exonuclease_dom"/>
</dbReference>
<sequence length="697" mass="78699">MSDFSSALPSVVKVVRSAVALGAQDPSFYRSIDKSVGTELDVTTSRLTDIATQLGQNISGDIQDVIGDDWKVTSDVLDQLFERLDRSFDEIRGKRVVEDNDVQAQMNIPKPQLKFTDPLDNLEQEPFKPRLTSKPNSLVPLELELITDNPEDPPHYAQPYAYEIDHQTYPETVVSPNQLPVIEPQDWNETEAIWVDDEETLLKMADELANSAEIAVDLEHHDTRTYFGITCLMQISNRDHDWLIDTLALRSQLGKVLNPIFTDPTIVKVFHGAFMDIIWLQRDLGLYVVSLFDTFHASKRLGLTRNSLAYLLEHYAKFSTSKKYQLADWRVRPLPAPMVNYARADTHFLLYIYDQMRNKLAEIDGIAGVLHESRQVAKRRFEYPKYMPRSEQGSKGVSSGTNTSNFITDPVEWLLIQFNLPRYRLPVVRALYEWRDAKARADDESPRHIMPNQSLVALAMLEAPVKSSDVLNSTRFVSEAVRINARQLAELLNDVSAQLAKYDEELAGQYNDGKPSLSIPELVKASANVFNDFELPTSNDLLVDAPADLGSAVPPELIERLKFIRSKLEVKKSTPVPAVVVESVKLKQETLASTTPEPTSSKEEEETKETSTEPTESKEEVIALRNVRRQIHTKKRADTGEVIDFANNKSVLGAEDVPDNNTKKRRRFKPGSNVDAGPQAPKKRRQEAKGRSGVFRN</sequence>
<evidence type="ECO:0000256" key="4">
    <source>
        <dbReference type="ARBA" id="ARBA00022801"/>
    </source>
</evidence>
<dbReference type="InterPro" id="IPR012337">
    <property type="entry name" value="RNaseH-like_sf"/>
</dbReference>
<dbReference type="GO" id="GO:0000175">
    <property type="term" value="F:3'-5'-RNA exonuclease activity"/>
    <property type="evidence" value="ECO:0007669"/>
    <property type="project" value="InterPro"/>
</dbReference>
<dbReference type="SMART" id="SM00341">
    <property type="entry name" value="HRDC"/>
    <property type="match status" value="1"/>
</dbReference>
<dbReference type="InterPro" id="IPR012588">
    <property type="entry name" value="Exosome-assoc_fac_Rrp6_N"/>
</dbReference>
<keyword evidence="7" id="KW-0539">Nucleus</keyword>
<dbReference type="PROSITE" id="PS50967">
    <property type="entry name" value="HRDC"/>
    <property type="match status" value="1"/>
</dbReference>
<dbReference type="SUPFAM" id="SSF53098">
    <property type="entry name" value="Ribonuclease H-like"/>
    <property type="match status" value="1"/>
</dbReference>
<dbReference type="SMART" id="SM00474">
    <property type="entry name" value="35EXOc"/>
    <property type="match status" value="1"/>
</dbReference>
<evidence type="ECO:0000313" key="12">
    <source>
        <dbReference type="Proteomes" id="UP000449547"/>
    </source>
</evidence>
<dbReference type="InterPro" id="IPR010997">
    <property type="entry name" value="HRDC-like_sf"/>
</dbReference>
<dbReference type="GO" id="GO:0000467">
    <property type="term" value="P:exonucleolytic trimming to generate mature 3'-end of 5.8S rRNA from tricistronic rRNA transcript (SSU-rRNA, 5.8S rRNA, LSU-rRNA)"/>
    <property type="evidence" value="ECO:0007669"/>
    <property type="project" value="InterPro"/>
</dbReference>
<dbReference type="InterPro" id="IPR002121">
    <property type="entry name" value="HRDC_dom"/>
</dbReference>
<dbReference type="PANTHER" id="PTHR12124:SF47">
    <property type="entry name" value="EXOSOME COMPONENT 10"/>
    <property type="match status" value="1"/>
</dbReference>
<organism evidence="11 12">
    <name type="scientific">Diutina rugosa</name>
    <name type="common">Yeast</name>
    <name type="synonym">Candida rugosa</name>
    <dbReference type="NCBI Taxonomy" id="5481"/>
    <lineage>
        <taxon>Eukaryota</taxon>
        <taxon>Fungi</taxon>
        <taxon>Dikarya</taxon>
        <taxon>Ascomycota</taxon>
        <taxon>Saccharomycotina</taxon>
        <taxon>Pichiomycetes</taxon>
        <taxon>Debaryomycetaceae</taxon>
        <taxon>Diutina</taxon>
    </lineage>
</organism>
<dbReference type="GO" id="GO:0071044">
    <property type="term" value="P:histone mRNA catabolic process"/>
    <property type="evidence" value="ECO:0007669"/>
    <property type="project" value="TreeGrafter"/>
</dbReference>
<dbReference type="InterPro" id="IPR036397">
    <property type="entry name" value="RNaseH_sf"/>
</dbReference>
<keyword evidence="2" id="KW-0698">rRNA processing</keyword>
<proteinExistence type="inferred from homology"/>
<dbReference type="GO" id="GO:0071039">
    <property type="term" value="P:nuclear polyadenylation-dependent CUT catabolic process"/>
    <property type="evidence" value="ECO:0007669"/>
    <property type="project" value="TreeGrafter"/>
</dbReference>
<comment type="caution">
    <text evidence="11">The sequence shown here is derived from an EMBL/GenBank/DDBJ whole genome shotgun (WGS) entry which is preliminary data.</text>
</comment>
<comment type="similarity">
    <text evidence="8">Belongs to the exosome component 10/RRP6 family.</text>
</comment>
<evidence type="ECO:0000256" key="8">
    <source>
        <dbReference type="ARBA" id="ARBA00043957"/>
    </source>
</evidence>
<reference evidence="11 12" key="1">
    <citation type="submission" date="2019-07" db="EMBL/GenBank/DDBJ databases">
        <title>Genome assembly of two rare yeast pathogens: Diutina rugosa and Trichomonascus ciferrii.</title>
        <authorList>
            <person name="Mixao V."/>
            <person name="Saus E."/>
            <person name="Hansen A."/>
            <person name="Lass-Flor C."/>
            <person name="Gabaldon T."/>
        </authorList>
    </citation>
    <scope>NUCLEOTIDE SEQUENCE [LARGE SCALE GENOMIC DNA]</scope>
    <source>
        <strain evidence="11 12">CBS 613</strain>
    </source>
</reference>
<comment type="subcellular location">
    <subcellularLocation>
        <location evidence="1">Nucleus</location>
    </subcellularLocation>
</comment>
<dbReference type="VEuPathDB" id="FungiDB:DIURU_003800"/>